<organism evidence="1 2">
    <name type="scientific">Actinacidiphila polyblastidii</name>
    <dbReference type="NCBI Taxonomy" id="3110430"/>
    <lineage>
        <taxon>Bacteria</taxon>
        <taxon>Bacillati</taxon>
        <taxon>Actinomycetota</taxon>
        <taxon>Actinomycetes</taxon>
        <taxon>Kitasatosporales</taxon>
        <taxon>Streptomycetaceae</taxon>
        <taxon>Actinacidiphila</taxon>
    </lineage>
</organism>
<accession>A0ABU7PM89</accession>
<reference evidence="1 2" key="1">
    <citation type="submission" date="2023-12" db="EMBL/GenBank/DDBJ databases">
        <title>Streptomyces sp. V4-01.</title>
        <authorList>
            <person name="Somphong A."/>
            <person name="Phongsopitanun W."/>
        </authorList>
    </citation>
    <scope>NUCLEOTIDE SEQUENCE [LARGE SCALE GENOMIC DNA]</scope>
    <source>
        <strain evidence="1 2">V4-01</strain>
    </source>
</reference>
<dbReference type="RefSeq" id="WP_330800919.1">
    <property type="nucleotide sequence ID" value="NZ_JAZEWV010000062.1"/>
</dbReference>
<evidence type="ECO:0000313" key="1">
    <source>
        <dbReference type="EMBL" id="MEE4546968.1"/>
    </source>
</evidence>
<evidence type="ECO:0000313" key="2">
    <source>
        <dbReference type="Proteomes" id="UP001344658"/>
    </source>
</evidence>
<keyword evidence="2" id="KW-1185">Reference proteome</keyword>
<sequence>MFVDEDAVEPDSTSRLAAACRRCQECEDHGVGTLARVLDRAADQVGLSPTVLVAMLSDDMLTRLYLACQSLTGGLAQGRNAGS</sequence>
<proteinExistence type="predicted"/>
<dbReference type="Proteomes" id="UP001344658">
    <property type="component" value="Unassembled WGS sequence"/>
</dbReference>
<protein>
    <submittedName>
        <fullName evidence="1">Uncharacterized protein</fullName>
    </submittedName>
</protein>
<gene>
    <name evidence="1" type="ORF">V2S66_34015</name>
</gene>
<comment type="caution">
    <text evidence="1">The sequence shown here is derived from an EMBL/GenBank/DDBJ whole genome shotgun (WGS) entry which is preliminary data.</text>
</comment>
<dbReference type="EMBL" id="JAZEWV010000062">
    <property type="protein sequence ID" value="MEE4546968.1"/>
    <property type="molecule type" value="Genomic_DNA"/>
</dbReference>
<name>A0ABU7PM89_9ACTN</name>